<keyword evidence="2" id="KW-1185">Reference proteome</keyword>
<sequence>IALCLYNGAAQVCTDFDMRTYTNNIKNQIFQLATPPLPNVLPINQKHALLRRNNPKRLKEIQKKLFSQPRREFQKVVDNLIYQIKRAADQGDENDRVAAAQLNETDRQETGVISLTSLQMREMYGRFPEMPIQHSLLANNSDWRALDHSARVLGGLDSVRVAMVDKELQEIKMVQRYFSKARPLICRFHWLYTQVGKPSWQALIGRLRICECTPRLRRNLAELEARLEFTLFMDYFRRNWDSCRDMLVMPRRKKLPHFSQKTNNMMERWFKKMKVDVNGTIDEASLAKKSKYGPGKEYTEFWVFGGYDRNCRKWFAAITFSHRTKPTLTTAIAAMILPQFIVLTIIGTSTHIISDQFVSYVSTKGKHILANTPKLKHLAYTHTWLNPS</sequence>
<gene>
    <name evidence="1" type="ORF">N0F65_000447</name>
</gene>
<evidence type="ECO:0000313" key="1">
    <source>
        <dbReference type="EMBL" id="DBA00124.1"/>
    </source>
</evidence>
<proteinExistence type="predicted"/>
<dbReference type="InterPro" id="IPR052579">
    <property type="entry name" value="Zinc_finger_SWIM"/>
</dbReference>
<dbReference type="PANTHER" id="PTHR31569">
    <property type="entry name" value="SWIM-TYPE DOMAIN-CONTAINING PROTEIN"/>
    <property type="match status" value="1"/>
</dbReference>
<reference evidence="1" key="1">
    <citation type="submission" date="2022-11" db="EMBL/GenBank/DDBJ databases">
        <authorList>
            <person name="Morgan W.R."/>
            <person name="Tartar A."/>
        </authorList>
    </citation>
    <scope>NUCLEOTIDE SEQUENCE</scope>
    <source>
        <strain evidence="1">ARSEF 373</strain>
    </source>
</reference>
<feature type="non-terminal residue" evidence="1">
    <location>
        <position position="1"/>
    </location>
</feature>
<comment type="caution">
    <text evidence="1">The sequence shown here is derived from an EMBL/GenBank/DDBJ whole genome shotgun (WGS) entry which is preliminary data.</text>
</comment>
<reference evidence="1" key="2">
    <citation type="journal article" date="2023" name="Microbiol Resour">
        <title>Decontamination and Annotation of the Draft Genome Sequence of the Oomycete Lagenidium giganteum ARSEF 373.</title>
        <authorList>
            <person name="Morgan W.R."/>
            <person name="Tartar A."/>
        </authorList>
    </citation>
    <scope>NUCLEOTIDE SEQUENCE</scope>
    <source>
        <strain evidence="1">ARSEF 373</strain>
    </source>
</reference>
<dbReference type="EMBL" id="DAKRPA010000069">
    <property type="protein sequence ID" value="DBA00124.1"/>
    <property type="molecule type" value="Genomic_DNA"/>
</dbReference>
<dbReference type="Proteomes" id="UP001146120">
    <property type="component" value="Unassembled WGS sequence"/>
</dbReference>
<dbReference type="AlphaFoldDB" id="A0AAV2Z3G3"/>
<name>A0AAV2Z3G3_9STRA</name>
<accession>A0AAV2Z3G3</accession>
<protein>
    <submittedName>
        <fullName evidence="1">Uncharacterized protein</fullName>
    </submittedName>
</protein>
<dbReference type="PANTHER" id="PTHR31569:SF4">
    <property type="entry name" value="SWIM-TYPE DOMAIN-CONTAINING PROTEIN"/>
    <property type="match status" value="1"/>
</dbReference>
<organism evidence="1 2">
    <name type="scientific">Lagenidium giganteum</name>
    <dbReference type="NCBI Taxonomy" id="4803"/>
    <lineage>
        <taxon>Eukaryota</taxon>
        <taxon>Sar</taxon>
        <taxon>Stramenopiles</taxon>
        <taxon>Oomycota</taxon>
        <taxon>Peronosporomycetes</taxon>
        <taxon>Pythiales</taxon>
        <taxon>Pythiaceae</taxon>
    </lineage>
</organism>
<evidence type="ECO:0000313" key="2">
    <source>
        <dbReference type="Proteomes" id="UP001146120"/>
    </source>
</evidence>